<dbReference type="AlphaFoldDB" id="A0A5B7FV16"/>
<evidence type="ECO:0000313" key="2">
    <source>
        <dbReference type="EMBL" id="MPC51331.1"/>
    </source>
</evidence>
<sequence length="80" mass="8237">MVVFKWRPAVPPARRAAASGTRGGTAEKGVSVCHPRDSTTDCQLPPRVAEEAPRLPPHSRACPGGAGHAAGHVDTMDTGA</sequence>
<name>A0A5B7FV16_PORTR</name>
<organism evidence="2 3">
    <name type="scientific">Portunus trituberculatus</name>
    <name type="common">Swimming crab</name>
    <name type="synonym">Neptunus trituberculatus</name>
    <dbReference type="NCBI Taxonomy" id="210409"/>
    <lineage>
        <taxon>Eukaryota</taxon>
        <taxon>Metazoa</taxon>
        <taxon>Ecdysozoa</taxon>
        <taxon>Arthropoda</taxon>
        <taxon>Crustacea</taxon>
        <taxon>Multicrustacea</taxon>
        <taxon>Malacostraca</taxon>
        <taxon>Eumalacostraca</taxon>
        <taxon>Eucarida</taxon>
        <taxon>Decapoda</taxon>
        <taxon>Pleocyemata</taxon>
        <taxon>Brachyura</taxon>
        <taxon>Eubrachyura</taxon>
        <taxon>Portunoidea</taxon>
        <taxon>Portunidae</taxon>
        <taxon>Portuninae</taxon>
        <taxon>Portunus</taxon>
    </lineage>
</organism>
<comment type="caution">
    <text evidence="2">The sequence shown here is derived from an EMBL/GenBank/DDBJ whole genome shotgun (WGS) entry which is preliminary data.</text>
</comment>
<evidence type="ECO:0000256" key="1">
    <source>
        <dbReference type="SAM" id="MobiDB-lite"/>
    </source>
</evidence>
<accession>A0A5B7FV16</accession>
<reference evidence="2 3" key="1">
    <citation type="submission" date="2019-05" db="EMBL/GenBank/DDBJ databases">
        <title>Another draft genome of Portunus trituberculatus and its Hox gene families provides insights of decapod evolution.</title>
        <authorList>
            <person name="Jeong J.-H."/>
            <person name="Song I."/>
            <person name="Kim S."/>
            <person name="Choi T."/>
            <person name="Kim D."/>
            <person name="Ryu S."/>
            <person name="Kim W."/>
        </authorList>
    </citation>
    <scope>NUCLEOTIDE SEQUENCE [LARGE SCALE GENOMIC DNA]</scope>
    <source>
        <tissue evidence="2">Muscle</tissue>
    </source>
</reference>
<keyword evidence="3" id="KW-1185">Reference proteome</keyword>
<dbReference type="EMBL" id="VSRR010010105">
    <property type="protein sequence ID" value="MPC51331.1"/>
    <property type="molecule type" value="Genomic_DNA"/>
</dbReference>
<gene>
    <name evidence="2" type="ORF">E2C01_045175</name>
</gene>
<protein>
    <submittedName>
        <fullName evidence="2">Uncharacterized protein</fullName>
    </submittedName>
</protein>
<feature type="region of interest" description="Disordered" evidence="1">
    <location>
        <begin position="14"/>
        <end position="80"/>
    </location>
</feature>
<evidence type="ECO:0000313" key="3">
    <source>
        <dbReference type="Proteomes" id="UP000324222"/>
    </source>
</evidence>
<dbReference type="Proteomes" id="UP000324222">
    <property type="component" value="Unassembled WGS sequence"/>
</dbReference>
<proteinExistence type="predicted"/>